<reference evidence="1" key="1">
    <citation type="submission" date="2014-11" db="EMBL/GenBank/DDBJ databases">
        <authorList>
            <person name="Amaro Gonzalez C."/>
        </authorList>
    </citation>
    <scope>NUCLEOTIDE SEQUENCE</scope>
</reference>
<accession>A0A0E9PS26</accession>
<reference evidence="1" key="2">
    <citation type="journal article" date="2015" name="Fish Shellfish Immunol.">
        <title>Early steps in the European eel (Anguilla anguilla)-Vibrio vulnificus interaction in the gills: Role of the RtxA13 toxin.</title>
        <authorList>
            <person name="Callol A."/>
            <person name="Pajuelo D."/>
            <person name="Ebbesson L."/>
            <person name="Teles M."/>
            <person name="MacKenzie S."/>
            <person name="Amaro C."/>
        </authorList>
    </citation>
    <scope>NUCLEOTIDE SEQUENCE</scope>
</reference>
<name>A0A0E9PS26_ANGAN</name>
<evidence type="ECO:0000313" key="1">
    <source>
        <dbReference type="EMBL" id="JAH07421.1"/>
    </source>
</evidence>
<dbReference type="AlphaFoldDB" id="A0A0E9PS26"/>
<dbReference type="EMBL" id="GBXM01101156">
    <property type="protein sequence ID" value="JAH07421.1"/>
    <property type="molecule type" value="Transcribed_RNA"/>
</dbReference>
<organism evidence="1">
    <name type="scientific">Anguilla anguilla</name>
    <name type="common">European freshwater eel</name>
    <name type="synonym">Muraena anguilla</name>
    <dbReference type="NCBI Taxonomy" id="7936"/>
    <lineage>
        <taxon>Eukaryota</taxon>
        <taxon>Metazoa</taxon>
        <taxon>Chordata</taxon>
        <taxon>Craniata</taxon>
        <taxon>Vertebrata</taxon>
        <taxon>Euteleostomi</taxon>
        <taxon>Actinopterygii</taxon>
        <taxon>Neopterygii</taxon>
        <taxon>Teleostei</taxon>
        <taxon>Anguilliformes</taxon>
        <taxon>Anguillidae</taxon>
        <taxon>Anguilla</taxon>
    </lineage>
</organism>
<proteinExistence type="predicted"/>
<sequence>MRIYAQHRYSSSINTPHIALNLNFQLQVGYLIQLMSVCLATIHVYCLRMKAGLP</sequence>
<protein>
    <submittedName>
        <fullName evidence="1">Uncharacterized protein</fullName>
    </submittedName>
</protein>